<evidence type="ECO:0000313" key="1">
    <source>
        <dbReference type="EMBL" id="KAJ9077867.1"/>
    </source>
</evidence>
<reference evidence="1" key="1">
    <citation type="submission" date="2022-04" db="EMBL/GenBank/DDBJ databases">
        <title>Genome of the entomopathogenic fungus Entomophthora muscae.</title>
        <authorList>
            <person name="Elya C."/>
            <person name="Lovett B.R."/>
            <person name="Lee E."/>
            <person name="Macias A.M."/>
            <person name="Hajek A.E."/>
            <person name="De Bivort B.L."/>
            <person name="Kasson M.T."/>
            <person name="De Fine Licht H.H."/>
            <person name="Stajich J.E."/>
        </authorList>
    </citation>
    <scope>NUCLEOTIDE SEQUENCE</scope>
    <source>
        <strain evidence="1">Berkeley</strain>
    </source>
</reference>
<dbReference type="EMBL" id="QTSX02002175">
    <property type="protein sequence ID" value="KAJ9077867.1"/>
    <property type="molecule type" value="Genomic_DNA"/>
</dbReference>
<name>A0ACC2TUI3_9FUNG</name>
<comment type="caution">
    <text evidence="1">The sequence shown here is derived from an EMBL/GenBank/DDBJ whole genome shotgun (WGS) entry which is preliminary data.</text>
</comment>
<dbReference type="Proteomes" id="UP001165960">
    <property type="component" value="Unassembled WGS sequence"/>
</dbReference>
<protein>
    <submittedName>
        <fullName evidence="1">Uncharacterized protein</fullName>
    </submittedName>
</protein>
<proteinExistence type="predicted"/>
<accession>A0ACC2TUI3</accession>
<organism evidence="1 2">
    <name type="scientific">Entomophthora muscae</name>
    <dbReference type="NCBI Taxonomy" id="34485"/>
    <lineage>
        <taxon>Eukaryota</taxon>
        <taxon>Fungi</taxon>
        <taxon>Fungi incertae sedis</taxon>
        <taxon>Zoopagomycota</taxon>
        <taxon>Entomophthoromycotina</taxon>
        <taxon>Entomophthoromycetes</taxon>
        <taxon>Entomophthorales</taxon>
        <taxon>Entomophthoraceae</taxon>
        <taxon>Entomophthora</taxon>
    </lineage>
</organism>
<gene>
    <name evidence="1" type="ORF">DSO57_1012690</name>
</gene>
<evidence type="ECO:0000313" key="2">
    <source>
        <dbReference type="Proteomes" id="UP001165960"/>
    </source>
</evidence>
<keyword evidence="2" id="KW-1185">Reference proteome</keyword>
<sequence>MDEDEIIQEVDVFLASHLIEHLYLFQFPVREKGSGENPCLPDARIKPNACIIELDVPISTDQTTYNVTRGSELGAEADQDPKTSGDRGYNSGSTKLYDKQTSTSEVLPLHTNYFVGAMKEGQLHLSKVKGMVQFRPSFNAIDTKHQREIAAKKRLEKANTKPTESGPKILQRQLATSNLTAFEEAKQKVLDKRNANVNESWKPLKYYAADSEMAEAAYKHLFCKDMDVELTSKENGLEYLDLISSTDPSTT</sequence>